<evidence type="ECO:0000313" key="6">
    <source>
        <dbReference type="Proteomes" id="UP000308730"/>
    </source>
</evidence>
<dbReference type="GO" id="GO:0046982">
    <property type="term" value="F:protein heterodimerization activity"/>
    <property type="evidence" value="ECO:0007669"/>
    <property type="project" value="InterPro"/>
</dbReference>
<dbReference type="AlphaFoldDB" id="A0A4S4N4D1"/>
<evidence type="ECO:0000259" key="4">
    <source>
        <dbReference type="Pfam" id="PF00808"/>
    </source>
</evidence>
<protein>
    <recommendedName>
        <fullName evidence="4">Transcription factor CBF/NF-Y/archaeal histone domain-containing protein</fullName>
    </recommendedName>
</protein>
<comment type="subcellular location">
    <subcellularLocation>
        <location evidence="1">Nucleus</location>
    </subcellularLocation>
</comment>
<evidence type="ECO:0000313" key="5">
    <source>
        <dbReference type="EMBL" id="THH30620.1"/>
    </source>
</evidence>
<keyword evidence="2" id="KW-0539">Nucleus</keyword>
<keyword evidence="6" id="KW-1185">Reference proteome</keyword>
<evidence type="ECO:0000256" key="3">
    <source>
        <dbReference type="SAM" id="MobiDB-lite"/>
    </source>
</evidence>
<dbReference type="CDD" id="cd23645">
    <property type="entry name" value="HFD_Dpb3-like"/>
    <property type="match status" value="1"/>
</dbReference>
<dbReference type="GO" id="GO:0005634">
    <property type="term" value="C:nucleus"/>
    <property type="evidence" value="ECO:0007669"/>
    <property type="project" value="UniProtKB-SubCell"/>
</dbReference>
<feature type="region of interest" description="Disordered" evidence="3">
    <location>
        <begin position="1"/>
        <end position="45"/>
    </location>
</feature>
<name>A0A4S4N4D1_9APHY</name>
<reference evidence="5 6" key="1">
    <citation type="submission" date="2019-02" db="EMBL/GenBank/DDBJ databases">
        <title>Genome sequencing of the rare red list fungi Antrodiella citrinella (Flaviporus citrinellus).</title>
        <authorList>
            <person name="Buettner E."/>
            <person name="Kellner H."/>
        </authorList>
    </citation>
    <scope>NUCLEOTIDE SEQUENCE [LARGE SCALE GENOMIC DNA]</scope>
    <source>
        <strain evidence="5 6">DSM 108506</strain>
    </source>
</reference>
<dbReference type="EMBL" id="SGPM01000073">
    <property type="protein sequence ID" value="THH30620.1"/>
    <property type="molecule type" value="Genomic_DNA"/>
</dbReference>
<dbReference type="SUPFAM" id="SSF47113">
    <property type="entry name" value="Histone-fold"/>
    <property type="match status" value="1"/>
</dbReference>
<dbReference type="PANTHER" id="PTHR10252:SF54">
    <property type="entry name" value="CHROMATIN ACCESSIBILITY COMPLEX PROTEIN 1"/>
    <property type="match status" value="1"/>
</dbReference>
<dbReference type="Gene3D" id="1.10.20.10">
    <property type="entry name" value="Histone, subunit A"/>
    <property type="match status" value="1"/>
</dbReference>
<evidence type="ECO:0000256" key="2">
    <source>
        <dbReference type="ARBA" id="ARBA00023242"/>
    </source>
</evidence>
<dbReference type="PANTHER" id="PTHR10252">
    <property type="entry name" value="HISTONE-LIKE TRANSCRIPTION FACTOR CCAAT-RELATED"/>
    <property type="match status" value="1"/>
</dbReference>
<sequence length="175" mass="19297">MADEERSGNPDSMPDAPAVEDSNETAPKVRKAAPPERELGKSSFPVSRVQKILKADKELPMMAREATFLISVATEEFIKRMAEESSIVAAREKRVTIQYRDLAAVVRKGDKFLFLEEIIPFQAPSAPAKRKTKAKDGIPETNTVILDAFVGRAPSPEVADEDITMYEDGTMTTDP</sequence>
<feature type="domain" description="Transcription factor CBF/NF-Y/archaeal histone" evidence="4">
    <location>
        <begin position="43"/>
        <end position="106"/>
    </location>
</feature>
<evidence type="ECO:0000256" key="1">
    <source>
        <dbReference type="ARBA" id="ARBA00004123"/>
    </source>
</evidence>
<accession>A0A4S4N4D1</accession>
<dbReference type="InterPro" id="IPR050568">
    <property type="entry name" value="Transcr_DNA_Rep_Reg"/>
</dbReference>
<dbReference type="InterPro" id="IPR003958">
    <property type="entry name" value="CBFA_NFYB_domain"/>
</dbReference>
<dbReference type="OrthoDB" id="636685at2759"/>
<proteinExistence type="predicted"/>
<organism evidence="5 6">
    <name type="scientific">Antrodiella citrinella</name>
    <dbReference type="NCBI Taxonomy" id="2447956"/>
    <lineage>
        <taxon>Eukaryota</taxon>
        <taxon>Fungi</taxon>
        <taxon>Dikarya</taxon>
        <taxon>Basidiomycota</taxon>
        <taxon>Agaricomycotina</taxon>
        <taxon>Agaricomycetes</taxon>
        <taxon>Polyporales</taxon>
        <taxon>Steccherinaceae</taxon>
        <taxon>Antrodiella</taxon>
    </lineage>
</organism>
<dbReference type="InterPro" id="IPR009072">
    <property type="entry name" value="Histone-fold"/>
</dbReference>
<gene>
    <name evidence="5" type="ORF">EUX98_g3559</name>
</gene>
<dbReference type="Proteomes" id="UP000308730">
    <property type="component" value="Unassembled WGS sequence"/>
</dbReference>
<dbReference type="Pfam" id="PF00808">
    <property type="entry name" value="CBFD_NFYB_HMF"/>
    <property type="match status" value="1"/>
</dbReference>
<comment type="caution">
    <text evidence="5">The sequence shown here is derived from an EMBL/GenBank/DDBJ whole genome shotgun (WGS) entry which is preliminary data.</text>
</comment>